<sequence>MNQPQTAEEVYSRIADEVSRKFGSEKIFESSAWVEGELEKAHELYPFMREKTADEYYDYHVLRLQNQYLAKFAGPTPTSDEFWNAAYDFDPLGSNPSPYPSKLQEILRTGRMGPITLGKLYGRVTLKLLPAMGALPENPSPPYDSQLDFAVTDSRAISYPDGHPSGTVAEPIETGPSPAPLSSEMKKKAAIKPSNDGRLRRFRSLGFILQENAGIWKKTGHVLVIDMDDKHLRHRQPWLVLASEWPADGEESREGKLTNRARETVLRPDKGAAGVLPGDNNRTPICEIRPMDESKNDVPVLKQFGEGFKFKPVRYGGHRKARPSRYGPDLAKVMPWYWDPKEEQEVCFTKEGLEYMRYDRKDNSYSFPDLDKMSFAGEQGFDGELEERATLELQRKKHPARNSSSGGPPVGRRRYLSTEEGF</sequence>
<accession>A0A8H3F2V3</accession>
<evidence type="ECO:0000313" key="3">
    <source>
        <dbReference type="Proteomes" id="UP000664521"/>
    </source>
</evidence>
<dbReference type="AlphaFoldDB" id="A0A8H3F2V3"/>
<name>A0A8H3F2V3_9LECA</name>
<feature type="region of interest" description="Disordered" evidence="1">
    <location>
        <begin position="378"/>
        <end position="422"/>
    </location>
</feature>
<dbReference type="OrthoDB" id="5427340at2759"/>
<dbReference type="Proteomes" id="UP000664521">
    <property type="component" value="Unassembled WGS sequence"/>
</dbReference>
<evidence type="ECO:0000256" key="1">
    <source>
        <dbReference type="SAM" id="MobiDB-lite"/>
    </source>
</evidence>
<evidence type="ECO:0000313" key="2">
    <source>
        <dbReference type="EMBL" id="CAF9917059.1"/>
    </source>
</evidence>
<organism evidence="2 3">
    <name type="scientific">Heterodermia speciosa</name>
    <dbReference type="NCBI Taxonomy" id="116794"/>
    <lineage>
        <taxon>Eukaryota</taxon>
        <taxon>Fungi</taxon>
        <taxon>Dikarya</taxon>
        <taxon>Ascomycota</taxon>
        <taxon>Pezizomycotina</taxon>
        <taxon>Lecanoromycetes</taxon>
        <taxon>OSLEUM clade</taxon>
        <taxon>Lecanoromycetidae</taxon>
        <taxon>Caliciales</taxon>
        <taxon>Physciaceae</taxon>
        <taxon>Heterodermia</taxon>
    </lineage>
</organism>
<reference evidence="2" key="1">
    <citation type="submission" date="2021-03" db="EMBL/GenBank/DDBJ databases">
        <authorList>
            <person name="Tagirdzhanova G."/>
        </authorList>
    </citation>
    <scope>NUCLEOTIDE SEQUENCE</scope>
</reference>
<comment type="caution">
    <text evidence="2">The sequence shown here is derived from an EMBL/GenBank/DDBJ whole genome shotgun (WGS) entry which is preliminary data.</text>
</comment>
<keyword evidence="3" id="KW-1185">Reference proteome</keyword>
<gene>
    <name evidence="2" type="ORF">HETSPECPRED_003095</name>
</gene>
<feature type="region of interest" description="Disordered" evidence="1">
    <location>
        <begin position="161"/>
        <end position="185"/>
    </location>
</feature>
<proteinExistence type="predicted"/>
<protein>
    <submittedName>
        <fullName evidence="2">Uncharacterized protein</fullName>
    </submittedName>
</protein>
<dbReference type="EMBL" id="CAJPDS010000019">
    <property type="protein sequence ID" value="CAF9917059.1"/>
    <property type="molecule type" value="Genomic_DNA"/>
</dbReference>